<reference evidence="1" key="1">
    <citation type="journal article" date="2015" name="Proc. Natl. Acad. Sci. U.S.A.">
        <title>Networks of energetic and metabolic interactions define dynamics in microbial communities.</title>
        <authorList>
            <person name="Embree M."/>
            <person name="Liu J.K."/>
            <person name="Al-Bassam M.M."/>
            <person name="Zengler K."/>
        </authorList>
    </citation>
    <scope>NUCLEOTIDE SEQUENCE</scope>
</reference>
<comment type="caution">
    <text evidence="1">The sequence shown here is derived from an EMBL/GenBank/DDBJ whole genome shotgun (WGS) entry which is preliminary data.</text>
</comment>
<sequence>MIYQLTIQLKAQRFLKKLKKKNPDAASEVVMDIFELKNDPKTSM</sequence>
<dbReference type="AlphaFoldDB" id="A0A0W8F915"/>
<organism evidence="1">
    <name type="scientific">hydrocarbon metagenome</name>
    <dbReference type="NCBI Taxonomy" id="938273"/>
    <lineage>
        <taxon>unclassified sequences</taxon>
        <taxon>metagenomes</taxon>
        <taxon>ecological metagenomes</taxon>
    </lineage>
</organism>
<name>A0A0W8F915_9ZZZZ</name>
<proteinExistence type="predicted"/>
<evidence type="ECO:0000313" key="1">
    <source>
        <dbReference type="EMBL" id="KUG17356.1"/>
    </source>
</evidence>
<gene>
    <name evidence="1" type="ORF">ASZ90_012956</name>
</gene>
<protein>
    <submittedName>
        <fullName evidence="1">Uncharacterized protein</fullName>
    </submittedName>
</protein>
<accession>A0A0W8F915</accession>
<dbReference type="EMBL" id="LNQE01001447">
    <property type="protein sequence ID" value="KUG17356.1"/>
    <property type="molecule type" value="Genomic_DNA"/>
</dbReference>